<feature type="transmembrane region" description="Helical" evidence="7">
    <location>
        <begin position="263"/>
        <end position="287"/>
    </location>
</feature>
<evidence type="ECO:0000256" key="4">
    <source>
        <dbReference type="ARBA" id="ARBA00022692"/>
    </source>
</evidence>
<evidence type="ECO:0000256" key="7">
    <source>
        <dbReference type="RuleBase" id="RU910716"/>
    </source>
</evidence>
<feature type="non-terminal residue" evidence="8">
    <location>
        <position position="390"/>
    </location>
</feature>
<dbReference type="PANTHER" id="PTHR16024:SF6">
    <property type="entry name" value="XK-RELATED PROTEIN"/>
    <property type="match status" value="1"/>
</dbReference>
<dbReference type="GO" id="GO:0005886">
    <property type="term" value="C:plasma membrane"/>
    <property type="evidence" value="ECO:0007669"/>
    <property type="project" value="UniProtKB-SubCell"/>
</dbReference>
<keyword evidence="5 7" id="KW-1133">Transmembrane helix</keyword>
<evidence type="ECO:0000256" key="3">
    <source>
        <dbReference type="ARBA" id="ARBA00022475"/>
    </source>
</evidence>
<feature type="transmembrane region" description="Helical" evidence="7">
    <location>
        <begin position="50"/>
        <end position="75"/>
    </location>
</feature>
<evidence type="ECO:0000313" key="9">
    <source>
        <dbReference type="Proteomes" id="UP000054359"/>
    </source>
</evidence>
<evidence type="ECO:0000256" key="5">
    <source>
        <dbReference type="ARBA" id="ARBA00022989"/>
    </source>
</evidence>
<dbReference type="AlphaFoldDB" id="A0A087TBQ3"/>
<keyword evidence="4 7" id="KW-0812">Transmembrane</keyword>
<comment type="subcellular location">
    <subcellularLocation>
        <location evidence="1">Cell membrane</location>
        <topology evidence="1">Multi-pass membrane protein</topology>
    </subcellularLocation>
    <subcellularLocation>
        <location evidence="7">Membrane</location>
        <topology evidence="7">Multi-pass membrane protein</topology>
    </subcellularLocation>
</comment>
<gene>
    <name evidence="8" type="ORF">X975_20431</name>
</gene>
<evidence type="ECO:0000313" key="8">
    <source>
        <dbReference type="EMBL" id="KFM62542.1"/>
    </source>
</evidence>
<dbReference type="GO" id="GO:1902742">
    <property type="term" value="P:apoptotic process involved in development"/>
    <property type="evidence" value="ECO:0007669"/>
    <property type="project" value="TreeGrafter"/>
</dbReference>
<dbReference type="OrthoDB" id="6136301at2759"/>
<feature type="transmembrane region" description="Helical" evidence="7">
    <location>
        <begin position="307"/>
        <end position="324"/>
    </location>
</feature>
<keyword evidence="6 7" id="KW-0472">Membrane</keyword>
<name>A0A087TBQ3_STEMI</name>
<proteinExistence type="inferred from homology"/>
<dbReference type="GO" id="GO:0070782">
    <property type="term" value="P:phosphatidylserine exposure on apoptotic cell surface"/>
    <property type="evidence" value="ECO:0007669"/>
    <property type="project" value="TreeGrafter"/>
</dbReference>
<reference evidence="8 9" key="1">
    <citation type="submission" date="2013-11" db="EMBL/GenBank/DDBJ databases">
        <title>Genome sequencing of Stegodyphus mimosarum.</title>
        <authorList>
            <person name="Bechsgaard J."/>
        </authorList>
    </citation>
    <scope>NUCLEOTIDE SEQUENCE [LARGE SCALE GENOMIC DNA]</scope>
</reference>
<feature type="transmembrane region" description="Helical" evidence="7">
    <location>
        <begin position="336"/>
        <end position="354"/>
    </location>
</feature>
<keyword evidence="9" id="KW-1185">Reference proteome</keyword>
<dbReference type="InterPro" id="IPR018629">
    <property type="entry name" value="XK-rel"/>
</dbReference>
<dbReference type="OMA" id="NIWPHEA"/>
<dbReference type="InterPro" id="IPR050895">
    <property type="entry name" value="XK-related_scramblase"/>
</dbReference>
<dbReference type="Proteomes" id="UP000054359">
    <property type="component" value="Unassembled WGS sequence"/>
</dbReference>
<keyword evidence="3" id="KW-1003">Cell membrane</keyword>
<organism evidence="8 9">
    <name type="scientific">Stegodyphus mimosarum</name>
    <name type="common">African social velvet spider</name>
    <dbReference type="NCBI Taxonomy" id="407821"/>
    <lineage>
        <taxon>Eukaryota</taxon>
        <taxon>Metazoa</taxon>
        <taxon>Ecdysozoa</taxon>
        <taxon>Arthropoda</taxon>
        <taxon>Chelicerata</taxon>
        <taxon>Arachnida</taxon>
        <taxon>Araneae</taxon>
        <taxon>Araneomorphae</taxon>
        <taxon>Entelegynae</taxon>
        <taxon>Eresoidea</taxon>
        <taxon>Eresidae</taxon>
        <taxon>Stegodyphus</taxon>
    </lineage>
</organism>
<accession>A0A087TBQ3</accession>
<sequence>MILTMEAGEDSFRNKCETSVKAEGNDEPLITQNQETNERPRISQFDILDILIFVYAICCFLFDLSFDILLAVLHYYGGNMWYFGLTVCFIAVPSFTTTAFSLQWYISDSLKKDAAPVSTKQWIVRGVFLTLQLGPILRYLDALYYGLKSVGKRRQEQKYLTDMINEAADAGILRLFECFLEDIPQLLLQLYIFARSEIETPEFYDTTELLQLFTMFVSVIAMASSLAAFERANRKSLKHKKNMSICSTIVVALWRFFEITARVLALGLFASLFLTYFFIAIALHYGIMFTWIRFMKTDFCHNKCGEFLYNLVLAIVYMFSFFSAKDGTSRHRVTFFYVLMFLENTSLMSIWFVYCPVHARYRYPAMLIHFISFLLGLAFMLLYYLLLHPT</sequence>
<dbReference type="EMBL" id="KK114484">
    <property type="protein sequence ID" value="KFM62542.1"/>
    <property type="molecule type" value="Genomic_DNA"/>
</dbReference>
<evidence type="ECO:0000256" key="1">
    <source>
        <dbReference type="ARBA" id="ARBA00004651"/>
    </source>
</evidence>
<feature type="transmembrane region" description="Helical" evidence="7">
    <location>
        <begin position="366"/>
        <end position="386"/>
    </location>
</feature>
<protein>
    <recommendedName>
        <fullName evidence="7">XK-related protein</fullName>
    </recommendedName>
</protein>
<evidence type="ECO:0000256" key="2">
    <source>
        <dbReference type="ARBA" id="ARBA00008789"/>
    </source>
</evidence>
<dbReference type="PANTHER" id="PTHR16024">
    <property type="entry name" value="XK-RELATED PROTEIN"/>
    <property type="match status" value="1"/>
</dbReference>
<evidence type="ECO:0000256" key="6">
    <source>
        <dbReference type="ARBA" id="ARBA00023136"/>
    </source>
</evidence>
<dbReference type="GO" id="GO:0043652">
    <property type="term" value="P:engulfment of apoptotic cell"/>
    <property type="evidence" value="ECO:0007669"/>
    <property type="project" value="TreeGrafter"/>
</dbReference>
<feature type="transmembrane region" description="Helical" evidence="7">
    <location>
        <begin position="81"/>
        <end position="102"/>
    </location>
</feature>
<comment type="similarity">
    <text evidence="2 7">Belongs to the XK family.</text>
</comment>
<feature type="transmembrane region" description="Helical" evidence="7">
    <location>
        <begin position="209"/>
        <end position="229"/>
    </location>
</feature>
<dbReference type="Pfam" id="PF09815">
    <property type="entry name" value="XK-related"/>
    <property type="match status" value="1"/>
</dbReference>